<accession>A0A5C2S2D7</accession>
<sequence>MPVPIKLLTTSELLARQAIALQKRPEQLAMLRSTVFERRVAVAHRFKEEHKHVIKDFDFEQKSLNHKTRPHYIGPLVVIARNRGSAYILAELDGTVFDRLVAAFRLIPYLARTNPIHFQVGDLDLNAEHLQRLEDTQVTAEDLAELEGLANDDN</sequence>
<dbReference type="AlphaFoldDB" id="A0A5C2S2D7"/>
<proteinExistence type="predicted"/>
<organism evidence="1 2">
    <name type="scientific">Lentinus tigrinus ALCF2SS1-6</name>
    <dbReference type="NCBI Taxonomy" id="1328759"/>
    <lineage>
        <taxon>Eukaryota</taxon>
        <taxon>Fungi</taxon>
        <taxon>Dikarya</taxon>
        <taxon>Basidiomycota</taxon>
        <taxon>Agaricomycotina</taxon>
        <taxon>Agaricomycetes</taxon>
        <taxon>Polyporales</taxon>
        <taxon>Polyporaceae</taxon>
        <taxon>Lentinus</taxon>
    </lineage>
</organism>
<evidence type="ECO:0000313" key="2">
    <source>
        <dbReference type="Proteomes" id="UP000313359"/>
    </source>
</evidence>
<reference evidence="1" key="1">
    <citation type="journal article" date="2018" name="Genome Biol. Evol.">
        <title>Genomics and development of Lentinus tigrinus, a white-rot wood-decaying mushroom with dimorphic fruiting bodies.</title>
        <authorList>
            <person name="Wu B."/>
            <person name="Xu Z."/>
            <person name="Knudson A."/>
            <person name="Carlson A."/>
            <person name="Chen N."/>
            <person name="Kovaka S."/>
            <person name="LaButti K."/>
            <person name="Lipzen A."/>
            <person name="Pennachio C."/>
            <person name="Riley R."/>
            <person name="Schakwitz W."/>
            <person name="Umezawa K."/>
            <person name="Ohm R.A."/>
            <person name="Grigoriev I.V."/>
            <person name="Nagy L.G."/>
            <person name="Gibbons J."/>
            <person name="Hibbett D."/>
        </authorList>
    </citation>
    <scope>NUCLEOTIDE SEQUENCE [LARGE SCALE GENOMIC DNA]</scope>
    <source>
        <strain evidence="1">ALCF2SS1-6</strain>
    </source>
</reference>
<dbReference type="OrthoDB" id="446925at2759"/>
<evidence type="ECO:0000313" key="1">
    <source>
        <dbReference type="EMBL" id="RPD57650.1"/>
    </source>
</evidence>
<dbReference type="STRING" id="1328759.A0A5C2S2D7"/>
<dbReference type="Proteomes" id="UP000313359">
    <property type="component" value="Unassembled WGS sequence"/>
</dbReference>
<gene>
    <name evidence="1" type="ORF">L227DRAFT_613367</name>
</gene>
<keyword evidence="2" id="KW-1185">Reference proteome</keyword>
<name>A0A5C2S2D7_9APHY</name>
<protein>
    <submittedName>
        <fullName evidence="1">Uncharacterized protein</fullName>
    </submittedName>
</protein>
<dbReference type="EMBL" id="ML122279">
    <property type="protein sequence ID" value="RPD57650.1"/>
    <property type="molecule type" value="Genomic_DNA"/>
</dbReference>